<dbReference type="OrthoDB" id="8536512at2"/>
<dbReference type="Gene3D" id="3.90.580.10">
    <property type="entry name" value="Zinc finger, CHC2-type domain"/>
    <property type="match status" value="1"/>
</dbReference>
<keyword evidence="3" id="KW-1185">Reference proteome</keyword>
<feature type="domain" description="Zinc finger CHC2-type" evidence="1">
    <location>
        <begin position="43"/>
        <end position="94"/>
    </location>
</feature>
<dbReference type="RefSeq" id="WP_111390919.1">
    <property type="nucleotide sequence ID" value="NZ_QKTX01000001.1"/>
</dbReference>
<gene>
    <name evidence="2" type="ORF">CLV31_10199</name>
</gene>
<accession>A0A326S0U9</accession>
<dbReference type="GO" id="GO:0008270">
    <property type="term" value="F:zinc ion binding"/>
    <property type="evidence" value="ECO:0007669"/>
    <property type="project" value="InterPro"/>
</dbReference>
<dbReference type="GO" id="GO:0003677">
    <property type="term" value="F:DNA binding"/>
    <property type="evidence" value="ECO:0007669"/>
    <property type="project" value="InterPro"/>
</dbReference>
<name>A0A326S0U9_9BACT</name>
<evidence type="ECO:0000259" key="1">
    <source>
        <dbReference type="SMART" id="SM00400"/>
    </source>
</evidence>
<dbReference type="InterPro" id="IPR036977">
    <property type="entry name" value="DNA_primase_Znf_CHC2"/>
</dbReference>
<comment type="caution">
    <text evidence="2">The sequence shown here is derived from an EMBL/GenBank/DDBJ whole genome shotgun (WGS) entry which is preliminary data.</text>
</comment>
<organism evidence="2 3">
    <name type="scientific">Algoriphagus aquaeductus</name>
    <dbReference type="NCBI Taxonomy" id="475299"/>
    <lineage>
        <taxon>Bacteria</taxon>
        <taxon>Pseudomonadati</taxon>
        <taxon>Bacteroidota</taxon>
        <taxon>Cytophagia</taxon>
        <taxon>Cytophagales</taxon>
        <taxon>Cyclobacteriaceae</taxon>
        <taxon>Algoriphagus</taxon>
    </lineage>
</organism>
<dbReference type="EMBL" id="QKTX01000001">
    <property type="protein sequence ID" value="PZV87227.1"/>
    <property type="molecule type" value="Genomic_DNA"/>
</dbReference>
<dbReference type="Pfam" id="PF13155">
    <property type="entry name" value="Toprim_2"/>
    <property type="match status" value="1"/>
</dbReference>
<evidence type="ECO:0000313" key="2">
    <source>
        <dbReference type="EMBL" id="PZV87227.1"/>
    </source>
</evidence>
<sequence>MNYSEVKQVAAKIKQEFPVLEYFHSLVRSGLLKYEGIHGKESFFGFLEQRTGSIAVDDKANVWYDHAAGKGGDIIAAVQEFENKTFFESVESLSGSVPVKKFVPRHKTEIAQKIVVEKVSEISHDALIQYIQGRGIDIQDIAPFAKEVHWQNKGKRYFAVGFPNKSGGWVLRSSIFKGNILGGGISIQVLGAAKSIKVFEGWFDFLSYLKLSGATDFKAIILNSTANLSMRLMLDSLKESQKIELYLDNDATGETYTNGFIKVAKLYQYCFQNGLATDWDLTALRGRKDKLAQLIVNLKIEESKVEEIWKMQVDIFDQRAVYSDYEDLNAFLVGIMAR</sequence>
<dbReference type="AlphaFoldDB" id="A0A326S0U9"/>
<dbReference type="InterPro" id="IPR002694">
    <property type="entry name" value="Znf_CHC2"/>
</dbReference>
<dbReference type="SUPFAM" id="SSF57783">
    <property type="entry name" value="Zinc beta-ribbon"/>
    <property type="match status" value="1"/>
</dbReference>
<reference evidence="2 3" key="1">
    <citation type="submission" date="2018-06" db="EMBL/GenBank/DDBJ databases">
        <title>Genomic Encyclopedia of Archaeal and Bacterial Type Strains, Phase II (KMG-II): from individual species to whole genera.</title>
        <authorList>
            <person name="Goeker M."/>
        </authorList>
    </citation>
    <scope>NUCLEOTIDE SEQUENCE [LARGE SCALE GENOMIC DNA]</scope>
    <source>
        <strain evidence="2 3">T4</strain>
    </source>
</reference>
<dbReference type="Proteomes" id="UP000248917">
    <property type="component" value="Unassembled WGS sequence"/>
</dbReference>
<proteinExistence type="predicted"/>
<dbReference type="GO" id="GO:0003899">
    <property type="term" value="F:DNA-directed RNA polymerase activity"/>
    <property type="evidence" value="ECO:0007669"/>
    <property type="project" value="InterPro"/>
</dbReference>
<dbReference type="Gene3D" id="3.40.1360.10">
    <property type="match status" value="1"/>
</dbReference>
<protein>
    <submittedName>
        <fullName evidence="2">Toprim domain-containing protein</fullName>
    </submittedName>
</protein>
<dbReference type="GO" id="GO:0006260">
    <property type="term" value="P:DNA replication"/>
    <property type="evidence" value="ECO:0007669"/>
    <property type="project" value="InterPro"/>
</dbReference>
<evidence type="ECO:0000313" key="3">
    <source>
        <dbReference type="Proteomes" id="UP000248917"/>
    </source>
</evidence>
<dbReference type="SMART" id="SM00400">
    <property type="entry name" value="ZnF_CHCC"/>
    <property type="match status" value="1"/>
</dbReference>